<keyword evidence="5" id="KW-1185">Reference proteome</keyword>
<evidence type="ECO:0000313" key="5">
    <source>
        <dbReference type="Proteomes" id="UP000286268"/>
    </source>
</evidence>
<sequence>MTYLRIKEAGLKLFSQKGFDGTTIKDIASEAGLKPSSIYSHFSSKEEIFVTVWRECISKAGVGVSSIKEYVAKVEDYDAKEVLHRYYVAIVGYFSKNKQEYMFLRQASFFAKGKENINDANYSNFMINEASVKFFEKYFDKLKNENRIIEDSNENLFYIYISGMLAYLEEKVVYNIPLNDEFVDRLWSGFWKSIKK</sequence>
<dbReference type="SUPFAM" id="SSF46689">
    <property type="entry name" value="Homeodomain-like"/>
    <property type="match status" value="1"/>
</dbReference>
<feature type="DNA-binding region" description="H-T-H motif" evidence="2">
    <location>
        <begin position="23"/>
        <end position="42"/>
    </location>
</feature>
<dbReference type="InterPro" id="IPR050624">
    <property type="entry name" value="HTH-type_Tx_Regulator"/>
</dbReference>
<dbReference type="InterPro" id="IPR001647">
    <property type="entry name" value="HTH_TetR"/>
</dbReference>
<evidence type="ECO:0000313" key="4">
    <source>
        <dbReference type="EMBL" id="QAA34855.1"/>
    </source>
</evidence>
<keyword evidence="1 2" id="KW-0238">DNA-binding</keyword>
<evidence type="ECO:0000256" key="1">
    <source>
        <dbReference type="ARBA" id="ARBA00023125"/>
    </source>
</evidence>
<dbReference type="KEGG" id="cmah:C1I91_26255"/>
<dbReference type="PANTHER" id="PTHR43479">
    <property type="entry name" value="ACREF/ENVCD OPERON REPRESSOR-RELATED"/>
    <property type="match status" value="1"/>
</dbReference>
<evidence type="ECO:0000256" key="2">
    <source>
        <dbReference type="PROSITE-ProRule" id="PRU00335"/>
    </source>
</evidence>
<dbReference type="InterPro" id="IPR009057">
    <property type="entry name" value="Homeodomain-like_sf"/>
</dbReference>
<proteinExistence type="predicted"/>
<dbReference type="EMBL" id="CP025746">
    <property type="protein sequence ID" value="QAA34855.1"/>
    <property type="molecule type" value="Genomic_DNA"/>
</dbReference>
<dbReference type="PRINTS" id="PR00455">
    <property type="entry name" value="HTHTETR"/>
</dbReference>
<dbReference type="PANTHER" id="PTHR43479:SF11">
    <property type="entry name" value="ACREF_ENVCD OPERON REPRESSOR-RELATED"/>
    <property type="match status" value="1"/>
</dbReference>
<dbReference type="Pfam" id="PF00440">
    <property type="entry name" value="TetR_N"/>
    <property type="match status" value="1"/>
</dbReference>
<dbReference type="OrthoDB" id="9808476at2"/>
<evidence type="ECO:0000259" key="3">
    <source>
        <dbReference type="PROSITE" id="PS50977"/>
    </source>
</evidence>
<accession>A0A3R5QXY7</accession>
<dbReference type="RefSeq" id="WP_128215566.1">
    <property type="nucleotide sequence ID" value="NZ_CP025746.1"/>
</dbReference>
<dbReference type="PROSITE" id="PS50977">
    <property type="entry name" value="HTH_TETR_2"/>
    <property type="match status" value="1"/>
</dbReference>
<feature type="domain" description="HTH tetR-type" evidence="3">
    <location>
        <begin position="1"/>
        <end position="60"/>
    </location>
</feature>
<protein>
    <recommendedName>
        <fullName evidence="3">HTH tetR-type domain-containing protein</fullName>
    </recommendedName>
</protein>
<dbReference type="Gene3D" id="1.10.357.10">
    <property type="entry name" value="Tetracycline Repressor, domain 2"/>
    <property type="match status" value="1"/>
</dbReference>
<dbReference type="AlphaFoldDB" id="A0A3R5QXY7"/>
<organism evidence="4 5">
    <name type="scientific">Clostridium manihotivorum</name>
    <dbReference type="NCBI Taxonomy" id="2320868"/>
    <lineage>
        <taxon>Bacteria</taxon>
        <taxon>Bacillati</taxon>
        <taxon>Bacillota</taxon>
        <taxon>Clostridia</taxon>
        <taxon>Eubacteriales</taxon>
        <taxon>Clostridiaceae</taxon>
        <taxon>Clostridium</taxon>
    </lineage>
</organism>
<gene>
    <name evidence="4" type="ORF">C1I91_26255</name>
</gene>
<dbReference type="GO" id="GO:0003677">
    <property type="term" value="F:DNA binding"/>
    <property type="evidence" value="ECO:0007669"/>
    <property type="project" value="UniProtKB-UniRule"/>
</dbReference>
<reference evidence="4 5" key="1">
    <citation type="submission" date="2018-01" db="EMBL/GenBank/DDBJ databases">
        <title>Genome Sequencing and Assembly of Anaerobacter polyendosporus strain CT4.</title>
        <authorList>
            <person name="Tachaapaikoon C."/>
            <person name="Sutheeworapong S."/>
            <person name="Jenjaroenpun P."/>
            <person name="Wongsurawat T."/>
            <person name="Nookeaw I."/>
            <person name="Cheawchanlertfa P."/>
            <person name="Kosugi A."/>
            <person name="Cheevadhanarak S."/>
            <person name="Ratanakhanokchai K."/>
        </authorList>
    </citation>
    <scope>NUCLEOTIDE SEQUENCE [LARGE SCALE GENOMIC DNA]</scope>
    <source>
        <strain evidence="4 5">CT4</strain>
    </source>
</reference>
<name>A0A3R5QXY7_9CLOT</name>
<dbReference type="Proteomes" id="UP000286268">
    <property type="component" value="Chromosome"/>
</dbReference>